<evidence type="ECO:0000256" key="8">
    <source>
        <dbReference type="PIRSR" id="PIRSR500134-2"/>
    </source>
</evidence>
<dbReference type="InterPro" id="IPR028357">
    <property type="entry name" value="UDPglc_DH_bac"/>
</dbReference>
<feature type="region of interest" description="Disordered" evidence="10">
    <location>
        <begin position="14"/>
        <end position="35"/>
    </location>
</feature>
<dbReference type="SUPFAM" id="SSF52413">
    <property type="entry name" value="UDP-glucose/GDP-mannose dehydrogenase C-terminal domain"/>
    <property type="match status" value="1"/>
</dbReference>
<dbReference type="PANTHER" id="PTHR11374:SF3">
    <property type="entry name" value="UDP-GLUCOSE 6-DEHYDROGENASE"/>
    <property type="match status" value="1"/>
</dbReference>
<dbReference type="Gene3D" id="3.40.50.720">
    <property type="entry name" value="NAD(P)-binding Rossmann-like Domain"/>
    <property type="match status" value="2"/>
</dbReference>
<comment type="catalytic activity">
    <reaction evidence="6">
        <text>UDP-alpha-D-glucose + 2 NAD(+) + H2O = UDP-alpha-D-glucuronate + 2 NADH + 3 H(+)</text>
        <dbReference type="Rhea" id="RHEA:23596"/>
        <dbReference type="ChEBI" id="CHEBI:15377"/>
        <dbReference type="ChEBI" id="CHEBI:15378"/>
        <dbReference type="ChEBI" id="CHEBI:57540"/>
        <dbReference type="ChEBI" id="CHEBI:57945"/>
        <dbReference type="ChEBI" id="CHEBI:58052"/>
        <dbReference type="ChEBI" id="CHEBI:58885"/>
        <dbReference type="EC" id="1.1.1.22"/>
    </reaction>
</comment>
<dbReference type="InterPro" id="IPR008927">
    <property type="entry name" value="6-PGluconate_DH-like_C_sf"/>
</dbReference>
<evidence type="ECO:0000313" key="12">
    <source>
        <dbReference type="EMBL" id="KAJ5523670.1"/>
    </source>
</evidence>
<dbReference type="EC" id="1.1.1.22" evidence="3"/>
<evidence type="ECO:0000256" key="4">
    <source>
        <dbReference type="ARBA" id="ARBA00023002"/>
    </source>
</evidence>
<dbReference type="SUPFAM" id="SSF51735">
    <property type="entry name" value="NAD(P)-binding Rossmann-fold domains"/>
    <property type="match status" value="1"/>
</dbReference>
<feature type="binding site" evidence="9">
    <location>
        <position position="414"/>
    </location>
    <ligand>
        <name>NAD(+)</name>
        <dbReference type="ChEBI" id="CHEBI:57540"/>
    </ligand>
</feature>
<dbReference type="InterPro" id="IPR017476">
    <property type="entry name" value="UDP-Glc/GDP-Man"/>
</dbReference>
<dbReference type="PANTHER" id="PTHR11374">
    <property type="entry name" value="UDP-GLUCOSE DEHYDROGENASE/UDP-MANNAC DEHYDROGENASE"/>
    <property type="match status" value="1"/>
</dbReference>
<dbReference type="GO" id="GO:0051287">
    <property type="term" value="F:NAD binding"/>
    <property type="evidence" value="ECO:0007669"/>
    <property type="project" value="InterPro"/>
</dbReference>
<sequence>MSCDEIPMDILFSESGESCSTAPTSPSASPLFRPSDIDDLKLALPESTPPTEEHEQVQPVKNVCVVGAGYVGGPTAAILALHNPAVTVEVLDRDPQRIKQWKSPHLPVHEPGLDHLVRVVRDGVESDESDIPRRQRNLYFTSDSARVIAKADIIFMAVNTPTKMFGVGAGCATNMAAFDGAMRDVAAHAKPGAIIVEKSTVPGGTADRVRKMLAAHRPGASFEVLSNPEFLAEGTAIKNLTTPDRVLIGSAATPAGRQAARTLANLYKAWIPADRILETNTWSSELAKLVANAMLAQRISSINSVSAICERTGADVDQVAKAIGMDARIGSQFLKAGLGFGGSCFRKDIASLAYLAESLGLDDVAMYWRQVNIMNERQRDRFARKVIERFEGNLVGHKLAILGFAFKKNTGDTRESLAVEVIRLLLDERPAEITIFDPYCRQEDIMRELGPGVAEMGTVKVHSDPYLACSQAHAILVVTDCDQFRNTATKKSSWSISDQSTHTSSSDCMDFQPTSQSGTNETIEWPRIAYNMVEPKWVFDGRGLLDVVELKKLGVRVDRVGRRTELHV</sequence>
<dbReference type="Pfam" id="PF03720">
    <property type="entry name" value="UDPG_MGDP_dh_C"/>
    <property type="match status" value="1"/>
</dbReference>
<dbReference type="PIRSF" id="PIRSF500134">
    <property type="entry name" value="UDPglc_DH_bac"/>
    <property type="match status" value="1"/>
</dbReference>
<feature type="binding site" evidence="9">
    <location>
        <position position="160"/>
    </location>
    <ligand>
        <name>NAD(+)</name>
        <dbReference type="ChEBI" id="CHEBI:57540"/>
    </ligand>
</feature>
<dbReference type="InterPro" id="IPR036220">
    <property type="entry name" value="UDP-Glc/GDP-Man_DH_C_sf"/>
</dbReference>
<evidence type="ECO:0000256" key="10">
    <source>
        <dbReference type="SAM" id="MobiDB-lite"/>
    </source>
</evidence>
<protein>
    <recommendedName>
        <fullName evidence="3">UDP-glucose 6-dehydrogenase</fullName>
        <ecNumber evidence="3">1.1.1.22</ecNumber>
    </recommendedName>
</protein>
<feature type="binding site" evidence="8">
    <location>
        <begin position="230"/>
        <end position="233"/>
    </location>
    <ligand>
        <name>substrate</name>
    </ligand>
</feature>
<evidence type="ECO:0000313" key="13">
    <source>
        <dbReference type="Proteomes" id="UP001220324"/>
    </source>
</evidence>
<dbReference type="InterPro" id="IPR014027">
    <property type="entry name" value="UDP-Glc/GDP-Man_DH_C"/>
</dbReference>
<evidence type="ECO:0000256" key="2">
    <source>
        <dbReference type="ARBA" id="ARBA00006601"/>
    </source>
</evidence>
<evidence type="ECO:0000256" key="3">
    <source>
        <dbReference type="ARBA" id="ARBA00012954"/>
    </source>
</evidence>
<keyword evidence="13" id="KW-1185">Reference proteome</keyword>
<accession>A0AAD6G9N3</accession>
<dbReference type="InterPro" id="IPR028356">
    <property type="entry name" value="UDPglc_DH_euk"/>
</dbReference>
<evidence type="ECO:0000256" key="5">
    <source>
        <dbReference type="ARBA" id="ARBA00023027"/>
    </source>
</evidence>
<dbReference type="Pfam" id="PF03721">
    <property type="entry name" value="UDPG_MGDP_dh_N"/>
    <property type="match status" value="1"/>
</dbReference>
<dbReference type="InterPro" id="IPR001732">
    <property type="entry name" value="UDP-Glc/GDP-Man_DH_N"/>
</dbReference>
<comment type="similarity">
    <text evidence="2">Belongs to the UDP-glucose/GDP-mannose dehydrogenase family.</text>
</comment>
<feature type="binding site" evidence="8">
    <location>
        <position position="407"/>
    </location>
    <ligand>
        <name>substrate</name>
    </ligand>
</feature>
<dbReference type="GO" id="GO:0006024">
    <property type="term" value="P:glycosaminoglycan biosynthetic process"/>
    <property type="evidence" value="ECO:0007669"/>
    <property type="project" value="TreeGrafter"/>
</dbReference>
<feature type="binding site" evidence="9">
    <location>
        <position position="233"/>
    </location>
    <ligand>
        <name>NAD(+)</name>
        <dbReference type="ChEBI" id="CHEBI:57540"/>
    </ligand>
</feature>
<feature type="compositionally biased region" description="Low complexity" evidence="10">
    <location>
        <begin position="20"/>
        <end position="30"/>
    </location>
</feature>
<dbReference type="FunFam" id="1.20.5.100:FF:000001">
    <property type="entry name" value="UDP-glucose 6-dehydrogenase"/>
    <property type="match status" value="1"/>
</dbReference>
<comment type="pathway">
    <text evidence="1">Nucleotide-sugar biosynthesis; UDP-alpha-D-glucuronate biosynthesis; UDP-alpha-D-glucuronate from UDP-alpha-D-glucose: step 1/1.</text>
</comment>
<dbReference type="InterPro" id="IPR014026">
    <property type="entry name" value="UDP-Glc/GDP-Man_DH_dimer"/>
</dbReference>
<dbReference type="GO" id="GO:0003979">
    <property type="term" value="F:UDP-glucose 6-dehydrogenase activity"/>
    <property type="evidence" value="ECO:0007669"/>
    <property type="project" value="UniProtKB-EC"/>
</dbReference>
<dbReference type="NCBIfam" id="TIGR03026">
    <property type="entry name" value="NDP-sugDHase"/>
    <property type="match status" value="1"/>
</dbReference>
<dbReference type="Pfam" id="PF00984">
    <property type="entry name" value="UDPG_MGDP_dh"/>
    <property type="match status" value="1"/>
</dbReference>
<dbReference type="FunFam" id="3.40.50.720:FF:000193">
    <property type="entry name" value="UDP-glucose 6-dehydrogenase"/>
    <property type="match status" value="1"/>
</dbReference>
<evidence type="ECO:0000256" key="1">
    <source>
        <dbReference type="ARBA" id="ARBA00004701"/>
    </source>
</evidence>
<organism evidence="12 13">
    <name type="scientific">Penicillium frequentans</name>
    <dbReference type="NCBI Taxonomy" id="3151616"/>
    <lineage>
        <taxon>Eukaryota</taxon>
        <taxon>Fungi</taxon>
        <taxon>Dikarya</taxon>
        <taxon>Ascomycota</taxon>
        <taxon>Pezizomycotina</taxon>
        <taxon>Eurotiomycetes</taxon>
        <taxon>Eurotiomycetidae</taxon>
        <taxon>Eurotiales</taxon>
        <taxon>Aspergillaceae</taxon>
        <taxon>Penicillium</taxon>
    </lineage>
</organism>
<feature type="domain" description="UDP-glucose/GDP-mannose dehydrogenase C-terminal" evidence="11">
    <location>
        <begin position="400"/>
        <end position="547"/>
    </location>
</feature>
<evidence type="ECO:0000256" key="6">
    <source>
        <dbReference type="ARBA" id="ARBA00047473"/>
    </source>
</evidence>
<evidence type="ECO:0000256" key="7">
    <source>
        <dbReference type="PIRSR" id="PIRSR500134-1"/>
    </source>
</evidence>
<evidence type="ECO:0000256" key="9">
    <source>
        <dbReference type="PIRSR" id="PIRSR500134-3"/>
    </source>
</evidence>
<dbReference type="PIRSF" id="PIRSF000124">
    <property type="entry name" value="UDPglc_GDPman_dh"/>
    <property type="match status" value="1"/>
</dbReference>
<dbReference type="EMBL" id="JAQIZZ010000008">
    <property type="protein sequence ID" value="KAJ5523670.1"/>
    <property type="molecule type" value="Genomic_DNA"/>
</dbReference>
<feature type="binding site" evidence="8">
    <location>
        <position position="341"/>
    </location>
    <ligand>
        <name>substrate</name>
    </ligand>
</feature>
<dbReference type="InterPro" id="IPR036291">
    <property type="entry name" value="NAD(P)-bd_dom_sf"/>
</dbReference>
<keyword evidence="4" id="KW-0560">Oxidoreductase</keyword>
<dbReference type="GO" id="GO:0005634">
    <property type="term" value="C:nucleus"/>
    <property type="evidence" value="ECO:0007669"/>
    <property type="project" value="TreeGrafter"/>
</dbReference>
<feature type="region of interest" description="Disordered" evidence="10">
    <location>
        <begin position="495"/>
        <end position="519"/>
    </location>
</feature>
<feature type="binding site" evidence="9">
    <location>
        <position position="200"/>
    </location>
    <ligand>
        <name>NAD(+)</name>
        <dbReference type="ChEBI" id="CHEBI:57540"/>
    </ligand>
</feature>
<feature type="binding site" evidence="9">
    <location>
        <position position="347"/>
    </location>
    <ligand>
        <name>NAD(+)</name>
        <dbReference type="ChEBI" id="CHEBI:57540"/>
    </ligand>
</feature>
<dbReference type="SUPFAM" id="SSF48179">
    <property type="entry name" value="6-phosphogluconate dehydrogenase C-terminal domain-like"/>
    <property type="match status" value="1"/>
</dbReference>
<dbReference type="Proteomes" id="UP001220324">
    <property type="component" value="Unassembled WGS sequence"/>
</dbReference>
<name>A0AAD6G9N3_9EURO</name>
<comment type="caution">
    <text evidence="12">The sequence shown here is derived from an EMBL/GenBank/DDBJ whole genome shotgun (WGS) entry which is preliminary data.</text>
</comment>
<dbReference type="SMART" id="SM00984">
    <property type="entry name" value="UDPG_MGDP_dh_C"/>
    <property type="match status" value="1"/>
</dbReference>
<feature type="binding site" evidence="8">
    <location>
        <begin position="333"/>
        <end position="337"/>
    </location>
    <ligand>
        <name>substrate</name>
    </ligand>
</feature>
<dbReference type="GO" id="GO:0000271">
    <property type="term" value="P:polysaccharide biosynthetic process"/>
    <property type="evidence" value="ECO:0007669"/>
    <property type="project" value="InterPro"/>
</dbReference>
<feature type="active site" description="Nucleophile" evidence="7">
    <location>
        <position position="344"/>
    </location>
</feature>
<keyword evidence="5 9" id="KW-0520">NAD</keyword>
<proteinExistence type="inferred from homology"/>
<feature type="binding site" evidence="8">
    <location>
        <position position="288"/>
    </location>
    <ligand>
        <name>substrate</name>
    </ligand>
</feature>
<dbReference type="FunFam" id="3.40.50.720:FF:000032">
    <property type="entry name" value="UDP-glucose 6-dehydrogenase"/>
    <property type="match status" value="1"/>
</dbReference>
<dbReference type="Gene3D" id="1.20.5.100">
    <property type="entry name" value="Cytochrome c1, transmembrane anchor, C-terminal"/>
    <property type="match status" value="1"/>
</dbReference>
<gene>
    <name evidence="12" type="ORF">N7494_010320</name>
</gene>
<feature type="binding site" evidence="9">
    <location>
        <position position="97"/>
    </location>
    <ligand>
        <name>NAD(+)</name>
        <dbReference type="ChEBI" id="CHEBI:57540"/>
    </ligand>
</feature>
<reference evidence="12 13" key="1">
    <citation type="journal article" date="2023" name="IMA Fungus">
        <title>Comparative genomic study of the Penicillium genus elucidates a diverse pangenome and 15 lateral gene transfer events.</title>
        <authorList>
            <person name="Petersen C."/>
            <person name="Sorensen T."/>
            <person name="Nielsen M.R."/>
            <person name="Sondergaard T.E."/>
            <person name="Sorensen J.L."/>
            <person name="Fitzpatrick D.A."/>
            <person name="Frisvad J.C."/>
            <person name="Nielsen K.L."/>
        </authorList>
    </citation>
    <scope>NUCLEOTIDE SEQUENCE [LARGE SCALE GENOMIC DNA]</scope>
    <source>
        <strain evidence="12 13">IBT 35679</strain>
    </source>
</reference>
<evidence type="ECO:0000259" key="11">
    <source>
        <dbReference type="SMART" id="SM00984"/>
    </source>
</evidence>
<dbReference type="AlphaFoldDB" id="A0AAD6G9N3"/>
<feature type="binding site" evidence="9">
    <location>
        <position position="92"/>
    </location>
    <ligand>
        <name>NAD(+)</name>
        <dbReference type="ChEBI" id="CHEBI:57540"/>
    </ligand>
</feature>
<feature type="compositionally biased region" description="Low complexity" evidence="10">
    <location>
        <begin position="495"/>
        <end position="506"/>
    </location>
</feature>